<reference evidence="4 5" key="1">
    <citation type="submission" date="2019-08" db="EMBL/GenBank/DDBJ databases">
        <title>Identification of a novel species of the genus Boseongicola.</title>
        <authorList>
            <person name="Zhang X.-Q."/>
        </authorList>
    </citation>
    <scope>NUCLEOTIDE SEQUENCE [LARGE SCALE GENOMIC DNA]</scope>
    <source>
        <strain evidence="4 5">HY14</strain>
    </source>
</reference>
<name>A0A5D0RR56_9RHOB</name>
<dbReference type="InterPro" id="IPR052698">
    <property type="entry name" value="MoCofactor_Util/Proc"/>
</dbReference>
<evidence type="ECO:0000313" key="5">
    <source>
        <dbReference type="Proteomes" id="UP000322080"/>
    </source>
</evidence>
<accession>A0A5D0RR56</accession>
<protein>
    <submittedName>
        <fullName evidence="4">Xanthine dehydrogenase accessory protein XdhC</fullName>
    </submittedName>
</protein>
<gene>
    <name evidence="4" type="primary">xdhC</name>
    <name evidence="4" type="ORF">FVF75_02960</name>
</gene>
<dbReference type="AlphaFoldDB" id="A0A5D0RR56"/>
<feature type="domain" description="XdhC- CoxI" evidence="2">
    <location>
        <begin position="12"/>
        <end position="75"/>
    </location>
</feature>
<evidence type="ECO:0000259" key="3">
    <source>
        <dbReference type="Pfam" id="PF13478"/>
    </source>
</evidence>
<feature type="compositionally biased region" description="Basic and acidic residues" evidence="1">
    <location>
        <begin position="317"/>
        <end position="330"/>
    </location>
</feature>
<dbReference type="InterPro" id="IPR003777">
    <property type="entry name" value="XdhC_CoxI"/>
</dbReference>
<dbReference type="Proteomes" id="UP000322080">
    <property type="component" value="Unassembled WGS sequence"/>
</dbReference>
<dbReference type="PANTHER" id="PTHR30388:SF6">
    <property type="entry name" value="XANTHINE DEHYDROGENASE SUBUNIT A-RELATED"/>
    <property type="match status" value="1"/>
</dbReference>
<dbReference type="Pfam" id="PF13478">
    <property type="entry name" value="XdhC_C"/>
    <property type="match status" value="1"/>
</dbReference>
<dbReference type="RefSeq" id="WP_148376248.1">
    <property type="nucleotide sequence ID" value="NZ_VSIY01000003.1"/>
</dbReference>
<dbReference type="Gene3D" id="3.40.50.720">
    <property type="entry name" value="NAD(P)-binding Rossmann-like Domain"/>
    <property type="match status" value="1"/>
</dbReference>
<dbReference type="InterPro" id="IPR014308">
    <property type="entry name" value="Xanthine_DH_XdhC"/>
</dbReference>
<evidence type="ECO:0000313" key="4">
    <source>
        <dbReference type="EMBL" id="TYB83158.1"/>
    </source>
</evidence>
<dbReference type="InterPro" id="IPR027051">
    <property type="entry name" value="XdhC_Rossmann_dom"/>
</dbReference>
<evidence type="ECO:0000259" key="2">
    <source>
        <dbReference type="Pfam" id="PF02625"/>
    </source>
</evidence>
<organism evidence="4 5">
    <name type="scientific">Maritimibacter fusiformis</name>
    <dbReference type="NCBI Taxonomy" id="2603819"/>
    <lineage>
        <taxon>Bacteria</taxon>
        <taxon>Pseudomonadati</taxon>
        <taxon>Pseudomonadota</taxon>
        <taxon>Alphaproteobacteria</taxon>
        <taxon>Rhodobacterales</taxon>
        <taxon>Roseobacteraceae</taxon>
        <taxon>Maritimibacter</taxon>
    </lineage>
</organism>
<dbReference type="PANTHER" id="PTHR30388">
    <property type="entry name" value="ALDEHYDE OXIDOREDUCTASE MOLYBDENUM COFACTOR ASSEMBLY PROTEIN"/>
    <property type="match status" value="1"/>
</dbReference>
<dbReference type="Pfam" id="PF02625">
    <property type="entry name" value="XdhC_CoxI"/>
    <property type="match status" value="1"/>
</dbReference>
<comment type="caution">
    <text evidence="4">The sequence shown here is derived from an EMBL/GenBank/DDBJ whole genome shotgun (WGS) entry which is preliminary data.</text>
</comment>
<keyword evidence="5" id="KW-1185">Reference proteome</keyword>
<evidence type="ECO:0000256" key="1">
    <source>
        <dbReference type="SAM" id="MobiDB-lite"/>
    </source>
</evidence>
<dbReference type="EMBL" id="VSIY01000003">
    <property type="protein sequence ID" value="TYB83158.1"/>
    <property type="molecule type" value="Genomic_DNA"/>
</dbReference>
<proteinExistence type="predicted"/>
<sequence length="330" mass="34365">MSLERDTLARAVAEHGPVARVVVADVQGSTPREVGAAMLVWADGQHGTIGGGALEYEAAAKARAQLTEGRAHALHRVPLGPGLGQCCGGAVTLLTEVWDEDGPAALTGPLYARPVQGDRPEPLAVARLRAQARASGARPAATLTEGWFIEPISAAKTPLWIWGAGHVGRALVAVMAPLPDIAITWVDTGPERFPDDIPEGVTALPAPEIAAAVRLAPTDAHHIVMTYSHPLDLALCDALLTHGFAGAGLIGSDTKRARFRSRLDKLGHRGQDIARIDCPIGDKSLGKHPQAIAVGVARELLSRLAQTRAGKAAPGDNRGDGRDDTGAVDA</sequence>
<dbReference type="NCBIfam" id="TIGR02964">
    <property type="entry name" value="xanthine_xdhC"/>
    <property type="match status" value="1"/>
</dbReference>
<feature type="region of interest" description="Disordered" evidence="1">
    <location>
        <begin position="307"/>
        <end position="330"/>
    </location>
</feature>
<feature type="domain" description="XdhC Rossmann" evidence="3">
    <location>
        <begin position="159"/>
        <end position="299"/>
    </location>
</feature>